<feature type="non-terminal residue" evidence="1">
    <location>
        <position position="33"/>
    </location>
</feature>
<name>X1GUN4_9ZZZZ</name>
<gene>
    <name evidence="1" type="ORF">S03H2_31409</name>
</gene>
<evidence type="ECO:0000313" key="1">
    <source>
        <dbReference type="EMBL" id="GAH48560.1"/>
    </source>
</evidence>
<accession>X1GUN4</accession>
<sequence length="33" mass="3837">MYLLGERIKKKKRVIVKNPYDNSVVDTLGQSDE</sequence>
<proteinExistence type="predicted"/>
<dbReference type="EMBL" id="BARU01019044">
    <property type="protein sequence ID" value="GAH48560.1"/>
    <property type="molecule type" value="Genomic_DNA"/>
</dbReference>
<organism evidence="1">
    <name type="scientific">marine sediment metagenome</name>
    <dbReference type="NCBI Taxonomy" id="412755"/>
    <lineage>
        <taxon>unclassified sequences</taxon>
        <taxon>metagenomes</taxon>
        <taxon>ecological metagenomes</taxon>
    </lineage>
</organism>
<reference evidence="1" key="1">
    <citation type="journal article" date="2014" name="Front. Microbiol.">
        <title>High frequency of phylogenetically diverse reductive dehalogenase-homologous genes in deep subseafloor sedimentary metagenomes.</title>
        <authorList>
            <person name="Kawai M."/>
            <person name="Futagami T."/>
            <person name="Toyoda A."/>
            <person name="Takaki Y."/>
            <person name="Nishi S."/>
            <person name="Hori S."/>
            <person name="Arai W."/>
            <person name="Tsubouchi T."/>
            <person name="Morono Y."/>
            <person name="Uchiyama I."/>
            <person name="Ito T."/>
            <person name="Fujiyama A."/>
            <person name="Inagaki F."/>
            <person name="Takami H."/>
        </authorList>
    </citation>
    <scope>NUCLEOTIDE SEQUENCE</scope>
    <source>
        <strain evidence="1">Expedition CK06-06</strain>
    </source>
</reference>
<comment type="caution">
    <text evidence="1">The sequence shown here is derived from an EMBL/GenBank/DDBJ whole genome shotgun (WGS) entry which is preliminary data.</text>
</comment>
<dbReference type="AlphaFoldDB" id="X1GUN4"/>
<protein>
    <submittedName>
        <fullName evidence="1">Uncharacterized protein</fullName>
    </submittedName>
</protein>